<dbReference type="EMBL" id="LN831776">
    <property type="protein sequence ID" value="CQR55068.1"/>
    <property type="molecule type" value="Genomic_DNA"/>
</dbReference>
<reference evidence="2" key="1">
    <citation type="submission" date="2015-03" db="EMBL/GenBank/DDBJ databases">
        <authorList>
            <person name="Wibberg D."/>
        </authorList>
    </citation>
    <scope>NUCLEOTIDE SEQUENCE [LARGE SCALE GENOMIC DNA]</scope>
</reference>
<dbReference type="PATRIC" id="fig|1073571.4.peg.2840"/>
<dbReference type="AlphaFoldDB" id="A0A0E3WHC9"/>
<dbReference type="InterPro" id="IPR003462">
    <property type="entry name" value="ODC_Mu_crystall"/>
</dbReference>
<name>A0A0E3WHC9_9BACL</name>
<dbReference type="STRING" id="483937.AMQ84_11075"/>
<dbReference type="PANTHER" id="PTHR13812">
    <property type="entry name" value="KETIMINE REDUCTASE MU-CRYSTALLIN"/>
    <property type="match status" value="1"/>
</dbReference>
<dbReference type="PANTHER" id="PTHR13812:SF19">
    <property type="entry name" value="KETIMINE REDUCTASE MU-CRYSTALLIN"/>
    <property type="match status" value="1"/>
</dbReference>
<dbReference type="PIRSF" id="PIRSF001439">
    <property type="entry name" value="CryM"/>
    <property type="match status" value="1"/>
</dbReference>
<protein>
    <recommendedName>
        <fullName evidence="3">Ornithine cyclodeaminase</fullName>
    </recommendedName>
</protein>
<proteinExistence type="predicted"/>
<dbReference type="KEGG" id="pri:PRIO_2664"/>
<organism evidence="1 2">
    <name type="scientific">Paenibacillus riograndensis SBR5</name>
    <dbReference type="NCBI Taxonomy" id="1073571"/>
    <lineage>
        <taxon>Bacteria</taxon>
        <taxon>Bacillati</taxon>
        <taxon>Bacillota</taxon>
        <taxon>Bacilli</taxon>
        <taxon>Bacillales</taxon>
        <taxon>Paenibacillaceae</taxon>
        <taxon>Paenibacillus</taxon>
        <taxon>Paenibacillus sonchi group</taxon>
    </lineage>
</organism>
<dbReference type="HOGENOM" id="CLU_042088_3_0_9"/>
<dbReference type="InterPro" id="IPR036291">
    <property type="entry name" value="NAD(P)-bd_dom_sf"/>
</dbReference>
<dbReference type="GO" id="GO:0005737">
    <property type="term" value="C:cytoplasm"/>
    <property type="evidence" value="ECO:0007669"/>
    <property type="project" value="TreeGrafter"/>
</dbReference>
<gene>
    <name evidence="1" type="ORF">PRIO_2664</name>
</gene>
<dbReference type="InterPro" id="IPR023401">
    <property type="entry name" value="ODC_N"/>
</dbReference>
<dbReference type="Gene3D" id="3.40.50.720">
    <property type="entry name" value="NAD(P)-binding Rossmann-like Domain"/>
    <property type="match status" value="1"/>
</dbReference>
<evidence type="ECO:0000313" key="1">
    <source>
        <dbReference type="EMBL" id="CQR55068.1"/>
    </source>
</evidence>
<accession>A0A0E3WHC9</accession>
<dbReference type="Pfam" id="PF02423">
    <property type="entry name" value="OCD_Mu_crystall"/>
    <property type="match status" value="1"/>
</dbReference>
<dbReference type="RefSeq" id="WP_046502846.1">
    <property type="nucleotide sequence ID" value="NZ_LN831776.1"/>
</dbReference>
<dbReference type="SUPFAM" id="SSF51735">
    <property type="entry name" value="NAD(P)-binding Rossmann-fold domains"/>
    <property type="match status" value="1"/>
</dbReference>
<dbReference type="Gene3D" id="3.30.1780.10">
    <property type="entry name" value="ornithine cyclodeaminase, domain 1"/>
    <property type="match status" value="1"/>
</dbReference>
<evidence type="ECO:0000313" key="2">
    <source>
        <dbReference type="Proteomes" id="UP000033163"/>
    </source>
</evidence>
<sequence>MLYLNDRDLRAVGLDWPALVDSVESAVRILDSGDYAQPVKPYLRYNNLNNRIIAMPAYVGGEVSAAGIKWISSFPDNLKAGLPRAHSITVLNDPLTGQPSAILNSPVPSLVRTASISGLMIRHWLQARPLERIQLGIIGWGPVGQYHFQMAAALYGERIESIRIYDIRGVDLAEIPPLYRDRTEAAATWAEVYLHSNIFITCTVSNHRYIDLPPARGSLLLNVSLRDYKPEALAAVTAVIVDDWDEVCRENTDIERLHLERGLTQGGTGKITDVVVRHCLTDFAEAEPVFFCPMGMAVFDIATAVYYVKKAREKGIGNELE</sequence>
<evidence type="ECO:0008006" key="3">
    <source>
        <dbReference type="Google" id="ProtNLM"/>
    </source>
</evidence>
<dbReference type="Proteomes" id="UP000033163">
    <property type="component" value="Chromosome I"/>
</dbReference>